<accession>A0A2J7ZHA3</accession>
<dbReference type="InterPro" id="IPR005062">
    <property type="entry name" value="SAC3/GANP/THP3_conserved"/>
</dbReference>
<feature type="region of interest" description="Disordered" evidence="1">
    <location>
        <begin position="157"/>
        <end position="194"/>
    </location>
</feature>
<dbReference type="GO" id="GO:0005634">
    <property type="term" value="C:nucleus"/>
    <property type="evidence" value="ECO:0007669"/>
    <property type="project" value="TreeGrafter"/>
</dbReference>
<dbReference type="PANTHER" id="PTHR12436">
    <property type="entry name" value="80 KDA MCM3-ASSOCIATED PROTEIN"/>
    <property type="match status" value="1"/>
</dbReference>
<dbReference type="AlphaFoldDB" id="A0A2J7ZHA3"/>
<feature type="region of interest" description="Disordered" evidence="1">
    <location>
        <begin position="44"/>
        <end position="89"/>
    </location>
</feature>
<feature type="compositionally biased region" description="Pro residues" evidence="1">
    <location>
        <begin position="164"/>
        <end position="187"/>
    </location>
</feature>
<sequence>MTYQAAYPAAAWAGAGADYYASYGGGYDYAAYYQQQQQQQLYAAEAAKAASAQPPPPPGIDDVPSSAAPAESSEVPPPPPPAPEAAEVPACAAPTAHAAADPSAATGYDAAYAAWYAQTYGAYYGYPGYDQQQQQQQQYWQQQQAYAYGAHPYAEQAAYQQAPSVPPPAPPKVVPPPAPPKGDPPPGSSAATRNQFGGLIDSYKSQPPPAGLYAAQPSYGAHQGRQFQLGATGSNMAPMGPRPPPGDPPPASSPQAASSAAQQQANRFRPAFIRPQLPANRGNAASAPAYIAVGSAAGGGAAAGGGGGGSAVAAAVAAGAAAAAVAAKAAHPSTSSAAEGVKWPASFTSWVTRCFNTARLRKIPDDSLRAKLTVFLEQVKADGRIWKTDWEVFPLMVPEDGSTPQRATDQQQGQQHQALSPSAPQSRKRSRWGAVPDDQPPASHDKQGAPGSGAQRQPYGSARGAHYERSQDVDDTDSEDEGPNHYHSFDYRGGGRGGKAPRGRGPASHHQYQQPHQQQLSNRKRKKLQQLEQQQQQHGNGRDGGGGGGGEPVWHRSGEAMRRAARAGRFGPSYEDEPSSGLGTSEDGDDEEATARRFGGQVVVGTCQALDKSYFRLTSQPDPATVRPEPVLERALARLVGMIAAREANYFYTIDQFKGMRQDCTVQHLRNGLAVRVYEAHARSSLEYGDTAEFNQCQARLGHLYGEGQPGCVAEFTAYRLLYESVHCAGAGGRGGGMAKALLHTMRNVPRELAGSPEIRHALQ</sequence>
<dbReference type="PANTHER" id="PTHR12436:SF4">
    <property type="entry name" value="LEUKOCYTE RECEPTOR CLUSTER MEMBER 8"/>
    <property type="match status" value="1"/>
</dbReference>
<feature type="compositionally biased region" description="Low complexity" evidence="1">
    <location>
        <begin position="63"/>
        <end position="74"/>
    </location>
</feature>
<feature type="compositionally biased region" description="Low complexity" evidence="1">
    <location>
        <begin position="503"/>
        <end position="519"/>
    </location>
</feature>
<organism evidence="3 4">
    <name type="scientific">Tetrabaena socialis</name>
    <dbReference type="NCBI Taxonomy" id="47790"/>
    <lineage>
        <taxon>Eukaryota</taxon>
        <taxon>Viridiplantae</taxon>
        <taxon>Chlorophyta</taxon>
        <taxon>core chlorophytes</taxon>
        <taxon>Chlorophyceae</taxon>
        <taxon>CS clade</taxon>
        <taxon>Chlamydomonadales</taxon>
        <taxon>Tetrabaenaceae</taxon>
        <taxon>Tetrabaena</taxon>
    </lineage>
</organism>
<keyword evidence="4" id="KW-1185">Reference proteome</keyword>
<feature type="compositionally biased region" description="Gly residues" evidence="1">
    <location>
        <begin position="542"/>
        <end position="551"/>
    </location>
</feature>
<feature type="compositionally biased region" description="Low complexity" evidence="1">
    <location>
        <begin position="253"/>
        <end position="265"/>
    </location>
</feature>
<feature type="non-terminal residue" evidence="3">
    <location>
        <position position="764"/>
    </location>
</feature>
<dbReference type="Pfam" id="PF03399">
    <property type="entry name" value="SAC3_GANP"/>
    <property type="match status" value="1"/>
</dbReference>
<evidence type="ECO:0000313" key="4">
    <source>
        <dbReference type="Proteomes" id="UP000236333"/>
    </source>
</evidence>
<evidence type="ECO:0000256" key="1">
    <source>
        <dbReference type="SAM" id="MobiDB-lite"/>
    </source>
</evidence>
<dbReference type="Proteomes" id="UP000236333">
    <property type="component" value="Unassembled WGS sequence"/>
</dbReference>
<proteinExistence type="predicted"/>
<evidence type="ECO:0000259" key="2">
    <source>
        <dbReference type="Pfam" id="PF03399"/>
    </source>
</evidence>
<feature type="compositionally biased region" description="Basic and acidic residues" evidence="1">
    <location>
        <begin position="553"/>
        <end position="562"/>
    </location>
</feature>
<reference evidence="3 4" key="1">
    <citation type="journal article" date="2017" name="Mol. Biol. Evol.">
        <title>The 4-celled Tetrabaena socialis nuclear genome reveals the essential components for genetic control of cell number at the origin of multicellularity in the volvocine lineage.</title>
        <authorList>
            <person name="Featherston J."/>
            <person name="Arakaki Y."/>
            <person name="Hanschen E.R."/>
            <person name="Ferris P.J."/>
            <person name="Michod R.E."/>
            <person name="Olson B.J.S.C."/>
            <person name="Nozaki H."/>
            <person name="Durand P.M."/>
        </authorList>
    </citation>
    <scope>NUCLEOTIDE SEQUENCE [LARGE SCALE GENOMIC DNA]</scope>
    <source>
        <strain evidence="3 4">NIES-571</strain>
    </source>
</reference>
<feature type="region of interest" description="Disordered" evidence="1">
    <location>
        <begin position="231"/>
        <end position="265"/>
    </location>
</feature>
<dbReference type="EMBL" id="PGGS01002398">
    <property type="protein sequence ID" value="PNG99650.1"/>
    <property type="molecule type" value="Genomic_DNA"/>
</dbReference>
<keyword evidence="3" id="KW-0675">Receptor</keyword>
<dbReference type="InterPro" id="IPR045107">
    <property type="entry name" value="SAC3/GANP/THP3"/>
</dbReference>
<gene>
    <name evidence="3" type="ORF">TSOC_014567</name>
</gene>
<feature type="domain" description="SAC3/GANP/THP3 conserved" evidence="2">
    <location>
        <begin position="618"/>
        <end position="763"/>
    </location>
</feature>
<feature type="compositionally biased region" description="Pro residues" evidence="1">
    <location>
        <begin position="240"/>
        <end position="252"/>
    </location>
</feature>
<protein>
    <submittedName>
        <fullName evidence="3">Leukocyte receptor cluster member 8</fullName>
    </submittedName>
</protein>
<dbReference type="OrthoDB" id="199574at2759"/>
<dbReference type="Gene3D" id="1.25.40.990">
    <property type="match status" value="1"/>
</dbReference>
<feature type="compositionally biased region" description="Low complexity" evidence="1">
    <location>
        <begin position="530"/>
        <end position="539"/>
    </location>
</feature>
<evidence type="ECO:0000313" key="3">
    <source>
        <dbReference type="EMBL" id="PNG99650.1"/>
    </source>
</evidence>
<name>A0A2J7ZHA3_9CHLO</name>
<comment type="caution">
    <text evidence="3">The sequence shown here is derived from an EMBL/GenBank/DDBJ whole genome shotgun (WGS) entry which is preliminary data.</text>
</comment>
<feature type="region of interest" description="Disordered" evidence="1">
    <location>
        <begin position="397"/>
        <end position="597"/>
    </location>
</feature>